<dbReference type="AlphaFoldDB" id="M8DK00"/>
<keyword evidence="2" id="KW-1185">Reference proteome</keyword>
<organism evidence="1 2">
    <name type="scientific">Brevibacillus borstelensis AK1</name>
    <dbReference type="NCBI Taxonomy" id="1300222"/>
    <lineage>
        <taxon>Bacteria</taxon>
        <taxon>Bacillati</taxon>
        <taxon>Bacillota</taxon>
        <taxon>Bacilli</taxon>
        <taxon>Bacillales</taxon>
        <taxon>Paenibacillaceae</taxon>
        <taxon>Brevibacillus</taxon>
    </lineage>
</organism>
<accession>M8DK00</accession>
<evidence type="ECO:0000313" key="2">
    <source>
        <dbReference type="Proteomes" id="UP000012081"/>
    </source>
</evidence>
<comment type="caution">
    <text evidence="1">The sequence shown here is derived from an EMBL/GenBank/DDBJ whole genome shotgun (WGS) entry which is preliminary data.</text>
</comment>
<dbReference type="Proteomes" id="UP000012081">
    <property type="component" value="Unassembled WGS sequence"/>
</dbReference>
<proteinExistence type="predicted"/>
<protein>
    <submittedName>
        <fullName evidence="1">Uncharacterized protein</fullName>
    </submittedName>
</protein>
<dbReference type="RefSeq" id="WP_003387317.1">
    <property type="nucleotide sequence ID" value="NZ_APBN01000002.1"/>
</dbReference>
<gene>
    <name evidence="1" type="ORF">I532_07200</name>
</gene>
<reference evidence="1 2" key="1">
    <citation type="submission" date="2013-03" db="EMBL/GenBank/DDBJ databases">
        <title>Assembly of a new bacterial strain Brevibacillus borstelensis AK1.</title>
        <authorList>
            <person name="Rajan I."/>
            <person name="PoliReddy D."/>
            <person name="Sugumar T."/>
            <person name="Rathinam K."/>
            <person name="Alqarawi S."/>
            <person name="Khalil A.B."/>
            <person name="Sivakumar N."/>
        </authorList>
    </citation>
    <scope>NUCLEOTIDE SEQUENCE [LARGE SCALE GENOMIC DNA]</scope>
    <source>
        <strain evidence="1 2">AK1</strain>
    </source>
</reference>
<name>M8DK00_9BACL</name>
<sequence length="115" mass="13367">MKTEVDHHMLIDQLYAQLVCLLRDEGVVLHAYFREYAGNRFLYVTSPLPPPQLGDYLTEAGERIASGTIIHPECTYVRTAGMERVFRFRFLIPEDKKFCCGNLCDDCYLLRSKWS</sequence>
<dbReference type="EMBL" id="APBN01000002">
    <property type="protein sequence ID" value="EMT53782.1"/>
    <property type="molecule type" value="Genomic_DNA"/>
</dbReference>
<evidence type="ECO:0000313" key="1">
    <source>
        <dbReference type="EMBL" id="EMT53782.1"/>
    </source>
</evidence>
<dbReference type="PATRIC" id="fig|1300222.3.peg.1479"/>